<sequence length="68" mass="7756">GRRELLGDVLDHIGGDWRVDDVRAGVRARRSGKYGLRLANRGPVHISRRAVSFRDLLRLSDFCWALLL</sequence>
<comment type="caution">
    <text evidence="1">The sequence shown here is derived from an EMBL/GenBank/DDBJ whole genome shotgun (WGS) entry which is preliminary data.</text>
</comment>
<dbReference type="EMBL" id="AUSU01001916">
    <property type="protein sequence ID" value="EPS69880.1"/>
    <property type="molecule type" value="Genomic_DNA"/>
</dbReference>
<name>S8CST0_9LAMI</name>
<organism evidence="1 2">
    <name type="scientific">Genlisea aurea</name>
    <dbReference type="NCBI Taxonomy" id="192259"/>
    <lineage>
        <taxon>Eukaryota</taxon>
        <taxon>Viridiplantae</taxon>
        <taxon>Streptophyta</taxon>
        <taxon>Embryophyta</taxon>
        <taxon>Tracheophyta</taxon>
        <taxon>Spermatophyta</taxon>
        <taxon>Magnoliopsida</taxon>
        <taxon>eudicotyledons</taxon>
        <taxon>Gunneridae</taxon>
        <taxon>Pentapetalae</taxon>
        <taxon>asterids</taxon>
        <taxon>lamiids</taxon>
        <taxon>Lamiales</taxon>
        <taxon>Lentibulariaceae</taxon>
        <taxon>Genlisea</taxon>
    </lineage>
</organism>
<gene>
    <name evidence="1" type="ORF">M569_04884</name>
</gene>
<feature type="non-terminal residue" evidence="1">
    <location>
        <position position="1"/>
    </location>
</feature>
<dbReference type="Proteomes" id="UP000015453">
    <property type="component" value="Unassembled WGS sequence"/>
</dbReference>
<reference evidence="1 2" key="1">
    <citation type="journal article" date="2013" name="BMC Genomics">
        <title>The miniature genome of a carnivorous plant Genlisea aurea contains a low number of genes and short non-coding sequences.</title>
        <authorList>
            <person name="Leushkin E.V."/>
            <person name="Sutormin R.A."/>
            <person name="Nabieva E.R."/>
            <person name="Penin A.A."/>
            <person name="Kondrashov A.S."/>
            <person name="Logacheva M.D."/>
        </authorList>
    </citation>
    <scope>NUCLEOTIDE SEQUENCE [LARGE SCALE GENOMIC DNA]</scope>
</reference>
<evidence type="ECO:0000313" key="1">
    <source>
        <dbReference type="EMBL" id="EPS69880.1"/>
    </source>
</evidence>
<evidence type="ECO:0000313" key="2">
    <source>
        <dbReference type="Proteomes" id="UP000015453"/>
    </source>
</evidence>
<accession>S8CST0</accession>
<proteinExistence type="predicted"/>
<keyword evidence="2" id="KW-1185">Reference proteome</keyword>
<dbReference type="AlphaFoldDB" id="S8CST0"/>
<feature type="non-terminal residue" evidence="1">
    <location>
        <position position="68"/>
    </location>
</feature>
<protein>
    <submittedName>
        <fullName evidence="1">Uncharacterized protein</fullName>
    </submittedName>
</protein>